<dbReference type="RefSeq" id="WP_154286161.1">
    <property type="nucleotide sequence ID" value="NZ_WKJI01000001.1"/>
</dbReference>
<keyword evidence="4" id="KW-1185">Reference proteome</keyword>
<dbReference type="EMBL" id="WKJI01000001">
    <property type="protein sequence ID" value="MRX46028.1"/>
    <property type="molecule type" value="Genomic_DNA"/>
</dbReference>
<dbReference type="Proteomes" id="UP000462931">
    <property type="component" value="Unassembled WGS sequence"/>
</dbReference>
<gene>
    <name evidence="3" type="ORF">GJJ64_02400</name>
</gene>
<name>A0A7K0FJF1_9SPHI</name>
<reference evidence="3 4" key="1">
    <citation type="submission" date="2019-11" db="EMBL/GenBank/DDBJ databases">
        <authorList>
            <person name="Cheng Q."/>
            <person name="Yang Z."/>
        </authorList>
    </citation>
    <scope>NUCLEOTIDE SEQUENCE [LARGE SCALE GENOMIC DNA]</scope>
    <source>
        <strain evidence="3 4">HX-22-1</strain>
    </source>
</reference>
<dbReference type="InterPro" id="IPR013538">
    <property type="entry name" value="ASHA1/2-like_C"/>
</dbReference>
<dbReference type="Gene3D" id="3.30.530.20">
    <property type="match status" value="1"/>
</dbReference>
<evidence type="ECO:0000313" key="4">
    <source>
        <dbReference type="Proteomes" id="UP000462931"/>
    </source>
</evidence>
<evidence type="ECO:0000256" key="1">
    <source>
        <dbReference type="ARBA" id="ARBA00006817"/>
    </source>
</evidence>
<protein>
    <recommendedName>
        <fullName evidence="2">Activator of Hsp90 ATPase homologue 1/2-like C-terminal domain-containing protein</fullName>
    </recommendedName>
</protein>
<dbReference type="Pfam" id="PF08327">
    <property type="entry name" value="AHSA1"/>
    <property type="match status" value="1"/>
</dbReference>
<comment type="similarity">
    <text evidence="1">Belongs to the AHA1 family.</text>
</comment>
<dbReference type="AlphaFoldDB" id="A0A7K0FJF1"/>
<dbReference type="InterPro" id="IPR023393">
    <property type="entry name" value="START-like_dom_sf"/>
</dbReference>
<evidence type="ECO:0000313" key="3">
    <source>
        <dbReference type="EMBL" id="MRX46028.1"/>
    </source>
</evidence>
<organism evidence="3 4">
    <name type="scientific">Pedobacter puniceum</name>
    <dbReference type="NCBI Taxonomy" id="2666136"/>
    <lineage>
        <taxon>Bacteria</taxon>
        <taxon>Pseudomonadati</taxon>
        <taxon>Bacteroidota</taxon>
        <taxon>Sphingobacteriia</taxon>
        <taxon>Sphingobacteriales</taxon>
        <taxon>Sphingobacteriaceae</taxon>
        <taxon>Pedobacter</taxon>
    </lineage>
</organism>
<accession>A0A7K0FJF1</accession>
<feature type="domain" description="Activator of Hsp90 ATPase homologue 1/2-like C-terminal" evidence="2">
    <location>
        <begin position="11"/>
        <end position="139"/>
    </location>
</feature>
<proteinExistence type="inferred from homology"/>
<sequence length="144" mass="16470">MVSNKFEIEINASAAQVWQALTNTTVLDKWMKNVKVETAWKAGAAITYTCYDENGDVFVWNGQKMVWDGIIKVFEENKEFTCSYPDKSTGLVEESYILETLSAHKTKLLQLQVFEQQEVADAYQEGTLEMLNLLKAYVEAHHHV</sequence>
<evidence type="ECO:0000259" key="2">
    <source>
        <dbReference type="Pfam" id="PF08327"/>
    </source>
</evidence>
<dbReference type="SUPFAM" id="SSF55961">
    <property type="entry name" value="Bet v1-like"/>
    <property type="match status" value="1"/>
</dbReference>
<comment type="caution">
    <text evidence="3">The sequence shown here is derived from an EMBL/GenBank/DDBJ whole genome shotgun (WGS) entry which is preliminary data.</text>
</comment>